<dbReference type="InterPro" id="IPR000816">
    <property type="entry name" value="Peptidase_C15"/>
</dbReference>
<dbReference type="EMBL" id="VOSM01000015">
    <property type="protein sequence ID" value="TXD34159.1"/>
    <property type="molecule type" value="Genomic_DNA"/>
</dbReference>
<reference evidence="9 10" key="1">
    <citation type="submission" date="2019-08" db="EMBL/GenBank/DDBJ databases">
        <title>Bradymonadales sp. TMQ4.</title>
        <authorList>
            <person name="Liang Q."/>
        </authorList>
    </citation>
    <scope>NUCLEOTIDE SEQUENCE [LARGE SCALE GENOMIC DNA]</scope>
    <source>
        <strain evidence="9 10">TMQ4</strain>
    </source>
</reference>
<dbReference type="InterPro" id="IPR036440">
    <property type="entry name" value="Peptidase_C15-like_sf"/>
</dbReference>
<proteinExistence type="inferred from homology"/>
<name>A0A5C6XA32_9DELT</name>
<protein>
    <recommendedName>
        <fullName evidence="2">Pyrrolidone-carboxylate peptidase</fullName>
    </recommendedName>
    <alternativeName>
        <fullName evidence="7">5-oxoprolyl-peptidase</fullName>
    </alternativeName>
    <alternativeName>
        <fullName evidence="8">Pyroglutamyl-peptidase I</fullName>
    </alternativeName>
</protein>
<dbReference type="SUPFAM" id="SSF53182">
    <property type="entry name" value="Pyrrolidone carboxyl peptidase (pyroglutamate aminopeptidase)"/>
    <property type="match status" value="1"/>
</dbReference>
<gene>
    <name evidence="9" type="ORF">FRC98_19170</name>
</gene>
<evidence type="ECO:0000256" key="5">
    <source>
        <dbReference type="ARBA" id="ARBA00022801"/>
    </source>
</evidence>
<dbReference type="GO" id="GO:0005829">
    <property type="term" value="C:cytosol"/>
    <property type="evidence" value="ECO:0007669"/>
    <property type="project" value="InterPro"/>
</dbReference>
<sequence>MTSQTSPIHFVITGFEPFGDHAYNPSWHAARNLADTLDSRSARAHLLSVTYTSAAQFARAHLESRATAPGSRVIFVHLGLAARRDHLAFEERALNRRDHIPDNAERPLNPALPPEQPLLTGDLPHRHTHLPLAELQTCYEHLRTDDLPPSKLSQDCGSYVCNALLYHSLRAAEAARAHGIHADAIFIHLPPLTPDQAHRTGRALAKSFIALFDGGISA</sequence>
<evidence type="ECO:0000256" key="3">
    <source>
        <dbReference type="ARBA" id="ARBA00022490"/>
    </source>
</evidence>
<evidence type="ECO:0000256" key="4">
    <source>
        <dbReference type="ARBA" id="ARBA00022670"/>
    </source>
</evidence>
<dbReference type="GO" id="GO:0016920">
    <property type="term" value="F:pyroglutamyl-peptidase activity"/>
    <property type="evidence" value="ECO:0007669"/>
    <property type="project" value="InterPro"/>
</dbReference>
<keyword evidence="4" id="KW-0645">Protease</keyword>
<evidence type="ECO:0000256" key="6">
    <source>
        <dbReference type="ARBA" id="ARBA00022807"/>
    </source>
</evidence>
<dbReference type="OrthoDB" id="9779738at2"/>
<comment type="similarity">
    <text evidence="1">Belongs to the peptidase C15 family.</text>
</comment>
<dbReference type="PANTHER" id="PTHR23402:SF1">
    <property type="entry name" value="PYROGLUTAMYL-PEPTIDASE I"/>
    <property type="match status" value="1"/>
</dbReference>
<evidence type="ECO:0000256" key="1">
    <source>
        <dbReference type="ARBA" id="ARBA00006641"/>
    </source>
</evidence>
<dbReference type="Pfam" id="PF01470">
    <property type="entry name" value="Peptidase_C15"/>
    <property type="match status" value="1"/>
</dbReference>
<evidence type="ECO:0000256" key="8">
    <source>
        <dbReference type="ARBA" id="ARBA00031559"/>
    </source>
</evidence>
<evidence type="ECO:0000313" key="9">
    <source>
        <dbReference type="EMBL" id="TXD34159.1"/>
    </source>
</evidence>
<dbReference type="Gene3D" id="3.40.630.20">
    <property type="entry name" value="Peptidase C15, pyroglutamyl peptidase I-like"/>
    <property type="match status" value="1"/>
</dbReference>
<keyword evidence="6" id="KW-0788">Thiol protease</keyword>
<evidence type="ECO:0000313" key="10">
    <source>
        <dbReference type="Proteomes" id="UP000321412"/>
    </source>
</evidence>
<keyword evidence="3" id="KW-0963">Cytoplasm</keyword>
<dbReference type="AlphaFoldDB" id="A0A5C6XA32"/>
<dbReference type="Proteomes" id="UP000321412">
    <property type="component" value="Unassembled WGS sequence"/>
</dbReference>
<evidence type="ECO:0000256" key="2">
    <source>
        <dbReference type="ARBA" id="ARBA00019191"/>
    </source>
</evidence>
<dbReference type="PRINTS" id="PR00706">
    <property type="entry name" value="PYROGLUPTASE"/>
</dbReference>
<dbReference type="GO" id="GO:0006508">
    <property type="term" value="P:proteolysis"/>
    <property type="evidence" value="ECO:0007669"/>
    <property type="project" value="UniProtKB-KW"/>
</dbReference>
<keyword evidence="5" id="KW-0378">Hydrolase</keyword>
<accession>A0A5C6XA32</accession>
<comment type="caution">
    <text evidence="9">The sequence shown here is derived from an EMBL/GenBank/DDBJ whole genome shotgun (WGS) entry which is preliminary data.</text>
</comment>
<organism evidence="9 10">
    <name type="scientific">Lujinxingia vulgaris</name>
    <dbReference type="NCBI Taxonomy" id="2600176"/>
    <lineage>
        <taxon>Bacteria</taxon>
        <taxon>Deltaproteobacteria</taxon>
        <taxon>Bradymonadales</taxon>
        <taxon>Lujinxingiaceae</taxon>
        <taxon>Lujinxingia</taxon>
    </lineage>
</organism>
<evidence type="ECO:0000256" key="7">
    <source>
        <dbReference type="ARBA" id="ARBA00030836"/>
    </source>
</evidence>
<dbReference type="RefSeq" id="WP_146983073.1">
    <property type="nucleotide sequence ID" value="NZ_VOSM01000015.1"/>
</dbReference>
<dbReference type="PANTHER" id="PTHR23402">
    <property type="entry name" value="PROTEASE FAMILY C15 PYROGLUTAMYL-PEPTIDASE I-RELATED"/>
    <property type="match status" value="1"/>
</dbReference>
<keyword evidence="10" id="KW-1185">Reference proteome</keyword>
<dbReference type="InterPro" id="IPR016125">
    <property type="entry name" value="Peptidase_C15-like"/>
</dbReference>